<dbReference type="NCBIfam" id="TIGR03696">
    <property type="entry name" value="Rhs_assc_core"/>
    <property type="match status" value="1"/>
</dbReference>
<dbReference type="Gene3D" id="1.10.530.10">
    <property type="match status" value="1"/>
</dbReference>
<evidence type="ECO:0000256" key="1">
    <source>
        <dbReference type="SAM" id="MobiDB-lite"/>
    </source>
</evidence>
<dbReference type="AlphaFoldDB" id="A0A645AP51"/>
<dbReference type="EMBL" id="VSSQ01013947">
    <property type="protein sequence ID" value="MPM52623.1"/>
    <property type="molecule type" value="Genomic_DNA"/>
</dbReference>
<evidence type="ECO:0000313" key="2">
    <source>
        <dbReference type="EMBL" id="MPM52623.1"/>
    </source>
</evidence>
<organism evidence="2">
    <name type="scientific">bioreactor metagenome</name>
    <dbReference type="NCBI Taxonomy" id="1076179"/>
    <lineage>
        <taxon>unclassified sequences</taxon>
        <taxon>metagenomes</taxon>
        <taxon>ecological metagenomes</taxon>
    </lineage>
</organism>
<name>A0A645AP51_9ZZZZ</name>
<dbReference type="Gene3D" id="2.180.10.10">
    <property type="entry name" value="RHS repeat-associated core"/>
    <property type="match status" value="1"/>
</dbReference>
<protein>
    <submittedName>
        <fullName evidence="2">Uncharacterized protein</fullName>
    </submittedName>
</protein>
<dbReference type="SUPFAM" id="SSF53955">
    <property type="entry name" value="Lysozyme-like"/>
    <property type="match status" value="1"/>
</dbReference>
<dbReference type="InterPro" id="IPR023346">
    <property type="entry name" value="Lysozyme-like_dom_sf"/>
</dbReference>
<sequence>MHDTAQLQYLRVRYYNTRLAQFISEDSYTGTDDNPLSQNRYTFAADNPFKYRDPSGHRIASVIDELSGGSKTTTKPQGSGSTGASVTGSIKKITDTATTAVSGISSNTYKPSDPKLILTDPIAAIAEVNDLIARSGVNKAEVKEGLAKENSLVERMKMFGVGKPIVNSSKTPFATVINKLMADDKAKMGTGNLGFDWEWTGNYVTDEFKTKVLDISKNLQIDPDDLMAVMAFESWIDPTTVNSLGYTGLIQFGEDTAKGLGTTTAALKKMSAVEQLDYVYMYLEPLATAGKLTTLSDIYISILSGRNSTAIGKPDSTILWSSGTKKYNANKGLDMNGDGNITKAEATQMVIDRRNTYKKIQ</sequence>
<feature type="region of interest" description="Disordered" evidence="1">
    <location>
        <begin position="64"/>
        <end position="87"/>
    </location>
</feature>
<reference evidence="2" key="1">
    <citation type="submission" date="2019-08" db="EMBL/GenBank/DDBJ databases">
        <authorList>
            <person name="Kucharzyk K."/>
            <person name="Murdoch R.W."/>
            <person name="Higgins S."/>
            <person name="Loffler F."/>
        </authorList>
    </citation>
    <scope>NUCLEOTIDE SEQUENCE</scope>
</reference>
<proteinExistence type="predicted"/>
<accession>A0A645AP51</accession>
<comment type="caution">
    <text evidence="2">The sequence shown here is derived from an EMBL/GenBank/DDBJ whole genome shotgun (WGS) entry which is preliminary data.</text>
</comment>
<dbReference type="InterPro" id="IPR022385">
    <property type="entry name" value="Rhs_assc_core"/>
</dbReference>
<gene>
    <name evidence="2" type="ORF">SDC9_99383</name>
</gene>
<feature type="compositionally biased region" description="Low complexity" evidence="1">
    <location>
        <begin position="78"/>
        <end position="87"/>
    </location>
</feature>